<comment type="similarity">
    <text evidence="1">Belongs to the sigma-70 factor family. ECF subfamily.</text>
</comment>
<dbReference type="Gene3D" id="1.10.10.10">
    <property type="entry name" value="Winged helix-like DNA-binding domain superfamily/Winged helix DNA-binding domain"/>
    <property type="match status" value="1"/>
</dbReference>
<dbReference type="GO" id="GO:0006352">
    <property type="term" value="P:DNA-templated transcription initiation"/>
    <property type="evidence" value="ECO:0007669"/>
    <property type="project" value="InterPro"/>
</dbReference>
<dbReference type="SUPFAM" id="SSF88946">
    <property type="entry name" value="Sigma2 domain of RNA polymerase sigma factors"/>
    <property type="match status" value="1"/>
</dbReference>
<evidence type="ECO:0000313" key="9">
    <source>
        <dbReference type="EMBL" id="ARE88329.1"/>
    </source>
</evidence>
<keyword evidence="3" id="KW-0731">Sigma factor</keyword>
<evidence type="ECO:0000256" key="5">
    <source>
        <dbReference type="ARBA" id="ARBA00023163"/>
    </source>
</evidence>
<dbReference type="GO" id="GO:0003677">
    <property type="term" value="F:DNA binding"/>
    <property type="evidence" value="ECO:0007669"/>
    <property type="project" value="UniProtKB-KW"/>
</dbReference>
<keyword evidence="10" id="KW-1185">Reference proteome</keyword>
<dbReference type="EMBL" id="CP020559">
    <property type="protein sequence ID" value="ARE88329.1"/>
    <property type="molecule type" value="Genomic_DNA"/>
</dbReference>
<evidence type="ECO:0000256" key="3">
    <source>
        <dbReference type="ARBA" id="ARBA00023082"/>
    </source>
</evidence>
<evidence type="ECO:0000256" key="4">
    <source>
        <dbReference type="ARBA" id="ARBA00023125"/>
    </source>
</evidence>
<evidence type="ECO:0000259" key="7">
    <source>
        <dbReference type="Pfam" id="PF04545"/>
    </source>
</evidence>
<accession>A0AAC9RMB7</accession>
<evidence type="ECO:0000313" key="10">
    <source>
        <dbReference type="Proteomes" id="UP000177894"/>
    </source>
</evidence>
<dbReference type="AlphaFoldDB" id="A0AAC9RMB7"/>
<dbReference type="InterPro" id="IPR013325">
    <property type="entry name" value="RNA_pol_sigma_r2"/>
</dbReference>
<dbReference type="Pfam" id="PF04542">
    <property type="entry name" value="Sigma70_r2"/>
    <property type="match status" value="1"/>
</dbReference>
<dbReference type="KEGG" id="cfm:BJL90_18855"/>
<protein>
    <submittedName>
        <fullName evidence="9">RNA polymerase sigma factor SigV</fullName>
    </submittedName>
    <submittedName>
        <fullName evidence="8">RNA polymerase subunit sigma-24</fullName>
    </submittedName>
</protein>
<dbReference type="Pfam" id="PF04545">
    <property type="entry name" value="Sigma70_r4"/>
    <property type="match status" value="1"/>
</dbReference>
<feature type="domain" description="RNA polymerase sigma-70 region 2" evidence="6">
    <location>
        <begin position="26"/>
        <end position="87"/>
    </location>
</feature>
<evidence type="ECO:0000256" key="2">
    <source>
        <dbReference type="ARBA" id="ARBA00023015"/>
    </source>
</evidence>
<dbReference type="InterPro" id="IPR007630">
    <property type="entry name" value="RNA_pol_sigma70_r4"/>
</dbReference>
<dbReference type="GO" id="GO:0016987">
    <property type="term" value="F:sigma factor activity"/>
    <property type="evidence" value="ECO:0007669"/>
    <property type="project" value="UniProtKB-KW"/>
</dbReference>
<keyword evidence="4" id="KW-0238">DNA-binding</keyword>
<proteinExistence type="inferred from homology"/>
<organism evidence="9 11">
    <name type="scientific">Clostridium formicaceticum</name>
    <dbReference type="NCBI Taxonomy" id="1497"/>
    <lineage>
        <taxon>Bacteria</taxon>
        <taxon>Bacillati</taxon>
        <taxon>Bacillota</taxon>
        <taxon>Clostridia</taxon>
        <taxon>Eubacteriales</taxon>
        <taxon>Clostridiaceae</taxon>
        <taxon>Clostridium</taxon>
    </lineage>
</organism>
<reference evidence="9 11" key="2">
    <citation type="submission" date="2017-03" db="EMBL/GenBank/DDBJ databases">
        <title>Complete sequence of Clostridium formicaceticum DSM 92.</title>
        <authorList>
            <person name="Poehlein A."/>
            <person name="Karl M."/>
            <person name="Bengelsdorf F.R."/>
            <person name="Duerre P."/>
            <person name="Daniel R."/>
        </authorList>
    </citation>
    <scope>NUCLEOTIDE SEQUENCE [LARGE SCALE GENOMIC DNA]</scope>
    <source>
        <strain evidence="9 11">DSM 92</strain>
    </source>
</reference>
<dbReference type="SUPFAM" id="SSF88659">
    <property type="entry name" value="Sigma3 and sigma4 domains of RNA polymerase sigma factors"/>
    <property type="match status" value="1"/>
</dbReference>
<dbReference type="InterPro" id="IPR039425">
    <property type="entry name" value="RNA_pol_sigma-70-like"/>
</dbReference>
<dbReference type="EMBL" id="CP017603">
    <property type="protein sequence ID" value="AOY77735.1"/>
    <property type="molecule type" value="Genomic_DNA"/>
</dbReference>
<dbReference type="InterPro" id="IPR007627">
    <property type="entry name" value="RNA_pol_sigma70_r2"/>
</dbReference>
<evidence type="ECO:0000259" key="6">
    <source>
        <dbReference type="Pfam" id="PF04542"/>
    </source>
</evidence>
<keyword evidence="5" id="KW-0804">Transcription</keyword>
<evidence type="ECO:0000313" key="11">
    <source>
        <dbReference type="Proteomes" id="UP000192478"/>
    </source>
</evidence>
<dbReference type="CDD" id="cd06171">
    <property type="entry name" value="Sigma70_r4"/>
    <property type="match status" value="1"/>
</dbReference>
<dbReference type="Proteomes" id="UP000192478">
    <property type="component" value="Chromosome"/>
</dbReference>
<evidence type="ECO:0000313" key="8">
    <source>
        <dbReference type="EMBL" id="AOY77735.1"/>
    </source>
</evidence>
<dbReference type="InterPro" id="IPR013324">
    <property type="entry name" value="RNA_pol_sigma_r3/r4-like"/>
</dbReference>
<dbReference type="PANTHER" id="PTHR43133">
    <property type="entry name" value="RNA POLYMERASE ECF-TYPE SIGMA FACTO"/>
    <property type="match status" value="1"/>
</dbReference>
<dbReference type="Proteomes" id="UP000177894">
    <property type="component" value="Chromosome"/>
</dbReference>
<dbReference type="InterPro" id="IPR014284">
    <property type="entry name" value="RNA_pol_sigma-70_dom"/>
</dbReference>
<dbReference type="Gene3D" id="1.10.1740.10">
    <property type="match status" value="1"/>
</dbReference>
<evidence type="ECO:0000256" key="1">
    <source>
        <dbReference type="ARBA" id="ARBA00010641"/>
    </source>
</evidence>
<dbReference type="NCBIfam" id="TIGR02937">
    <property type="entry name" value="sigma70-ECF"/>
    <property type="match status" value="1"/>
</dbReference>
<keyword evidence="2" id="KW-0805">Transcription regulation</keyword>
<sequence length="175" mass="20721">MEIEILIKTAKKGDKEALVKLIMLQKQDYYKLAYALMKNKEDALDAMEDMIVIIYENIYQLKKEEAFYSWSKRILVNCCKKLLKTKNKVILLDTIKEEVYEENLQQKEDRMLLEEHLSQLNEKHQEVIRLRYFLDLDYKTIADLLKVPLGTVKSRISIGLNKLKESFGGEENERN</sequence>
<dbReference type="InterPro" id="IPR036388">
    <property type="entry name" value="WH-like_DNA-bd_sf"/>
</dbReference>
<dbReference type="PANTHER" id="PTHR43133:SF51">
    <property type="entry name" value="RNA POLYMERASE SIGMA FACTOR"/>
    <property type="match status" value="1"/>
</dbReference>
<reference evidence="8 10" key="1">
    <citation type="submission" date="2016-10" db="EMBL/GenBank/DDBJ databases">
        <title>Complete Genome Sequence of Acetogen Clostridium formicoaceticum ATCC 27076.</title>
        <authorList>
            <person name="Bao T."/>
            <person name="Cheng C."/>
            <person name="Zhao J."/>
            <person name="Yang S.-T."/>
            <person name="Wang J."/>
            <person name="Wang M."/>
        </authorList>
    </citation>
    <scope>NUCLEOTIDE SEQUENCE [LARGE SCALE GENOMIC DNA]</scope>
    <source>
        <strain evidence="8 10">ATCC 27076</strain>
    </source>
</reference>
<feature type="domain" description="RNA polymerase sigma-70 region 4" evidence="7">
    <location>
        <begin position="117"/>
        <end position="165"/>
    </location>
</feature>
<gene>
    <name evidence="9" type="primary">sigV_2</name>
    <name evidence="8" type="ORF">BJL90_18855</name>
    <name evidence="9" type="ORF">CLFO_27300</name>
</gene>
<name>A0AAC9RMB7_9CLOT</name>
<dbReference type="RefSeq" id="WP_070971778.1">
    <property type="nucleotide sequence ID" value="NZ_CP017603.1"/>
</dbReference>